<keyword evidence="4" id="KW-1185">Reference proteome</keyword>
<dbReference type="PANTHER" id="PTHR33923:SF2">
    <property type="entry name" value="CALMODULIN-BINDING PROTEIN-RELATED"/>
    <property type="match status" value="1"/>
</dbReference>
<dbReference type="AlphaFoldDB" id="A0AAP0G832"/>
<evidence type="ECO:0000256" key="1">
    <source>
        <dbReference type="SAM" id="MobiDB-lite"/>
    </source>
</evidence>
<feature type="compositionally biased region" description="Basic and acidic residues" evidence="1">
    <location>
        <begin position="352"/>
        <end position="368"/>
    </location>
</feature>
<name>A0AAP0G832_9ASPA</name>
<dbReference type="InterPro" id="IPR012417">
    <property type="entry name" value="CaM-bd_dom_pln"/>
</dbReference>
<protein>
    <recommendedName>
        <fullName evidence="2">Calmodulin-binding domain-containing protein</fullName>
    </recommendedName>
</protein>
<feature type="compositionally biased region" description="Basic and acidic residues" evidence="1">
    <location>
        <begin position="7"/>
        <end position="16"/>
    </location>
</feature>
<reference evidence="3 4" key="1">
    <citation type="journal article" date="2022" name="Nat. Plants">
        <title>Genomes of leafy and leafless Platanthera orchids illuminate the evolution of mycoheterotrophy.</title>
        <authorList>
            <person name="Li M.H."/>
            <person name="Liu K.W."/>
            <person name="Li Z."/>
            <person name="Lu H.C."/>
            <person name="Ye Q.L."/>
            <person name="Zhang D."/>
            <person name="Wang J.Y."/>
            <person name="Li Y.F."/>
            <person name="Zhong Z.M."/>
            <person name="Liu X."/>
            <person name="Yu X."/>
            <person name="Liu D.K."/>
            <person name="Tu X.D."/>
            <person name="Liu B."/>
            <person name="Hao Y."/>
            <person name="Liao X.Y."/>
            <person name="Jiang Y.T."/>
            <person name="Sun W.H."/>
            <person name="Chen J."/>
            <person name="Chen Y.Q."/>
            <person name="Ai Y."/>
            <person name="Zhai J.W."/>
            <person name="Wu S.S."/>
            <person name="Zhou Z."/>
            <person name="Hsiao Y.Y."/>
            <person name="Wu W.L."/>
            <person name="Chen Y.Y."/>
            <person name="Lin Y.F."/>
            <person name="Hsu J.L."/>
            <person name="Li C.Y."/>
            <person name="Wang Z.W."/>
            <person name="Zhao X."/>
            <person name="Zhong W.Y."/>
            <person name="Ma X.K."/>
            <person name="Ma L."/>
            <person name="Huang J."/>
            <person name="Chen G.Z."/>
            <person name="Huang M.Z."/>
            <person name="Huang L."/>
            <person name="Peng D.H."/>
            <person name="Luo Y.B."/>
            <person name="Zou S.Q."/>
            <person name="Chen S.P."/>
            <person name="Lan S."/>
            <person name="Tsai W.C."/>
            <person name="Van de Peer Y."/>
            <person name="Liu Z.J."/>
        </authorList>
    </citation>
    <scope>NUCLEOTIDE SEQUENCE [LARGE SCALE GENOMIC DNA]</scope>
    <source>
        <strain evidence="3">Lor287</strain>
    </source>
</reference>
<evidence type="ECO:0000313" key="4">
    <source>
        <dbReference type="Proteomes" id="UP001418222"/>
    </source>
</evidence>
<proteinExistence type="predicted"/>
<dbReference type="InterPro" id="IPR044681">
    <property type="entry name" value="PICBP-like"/>
</dbReference>
<feature type="compositionally biased region" description="Polar residues" evidence="1">
    <location>
        <begin position="495"/>
        <end position="512"/>
    </location>
</feature>
<evidence type="ECO:0000313" key="3">
    <source>
        <dbReference type="EMBL" id="KAK8943288.1"/>
    </source>
</evidence>
<gene>
    <name evidence="3" type="ORF">KSP39_PZI009007</name>
</gene>
<dbReference type="SMART" id="SM01054">
    <property type="entry name" value="CaM_binding"/>
    <property type="match status" value="1"/>
</dbReference>
<organism evidence="3 4">
    <name type="scientific">Platanthera zijinensis</name>
    <dbReference type="NCBI Taxonomy" id="2320716"/>
    <lineage>
        <taxon>Eukaryota</taxon>
        <taxon>Viridiplantae</taxon>
        <taxon>Streptophyta</taxon>
        <taxon>Embryophyta</taxon>
        <taxon>Tracheophyta</taxon>
        <taxon>Spermatophyta</taxon>
        <taxon>Magnoliopsida</taxon>
        <taxon>Liliopsida</taxon>
        <taxon>Asparagales</taxon>
        <taxon>Orchidaceae</taxon>
        <taxon>Orchidoideae</taxon>
        <taxon>Orchideae</taxon>
        <taxon>Orchidinae</taxon>
        <taxon>Platanthera</taxon>
    </lineage>
</organism>
<dbReference type="GO" id="GO:0005516">
    <property type="term" value="F:calmodulin binding"/>
    <property type="evidence" value="ECO:0007669"/>
    <property type="project" value="InterPro"/>
</dbReference>
<dbReference type="Proteomes" id="UP001418222">
    <property type="component" value="Unassembled WGS sequence"/>
</dbReference>
<comment type="caution">
    <text evidence="3">The sequence shown here is derived from an EMBL/GenBank/DDBJ whole genome shotgun (WGS) entry which is preliminary data.</text>
</comment>
<evidence type="ECO:0000259" key="2">
    <source>
        <dbReference type="SMART" id="SM01054"/>
    </source>
</evidence>
<feature type="compositionally biased region" description="Low complexity" evidence="1">
    <location>
        <begin position="112"/>
        <end position="123"/>
    </location>
</feature>
<dbReference type="EMBL" id="JBBWWQ010000007">
    <property type="protein sequence ID" value="KAK8943288.1"/>
    <property type="molecule type" value="Genomic_DNA"/>
</dbReference>
<feature type="compositionally biased region" description="Polar residues" evidence="1">
    <location>
        <begin position="91"/>
        <end position="100"/>
    </location>
</feature>
<dbReference type="Pfam" id="PF07839">
    <property type="entry name" value="CaM_binding"/>
    <property type="match status" value="1"/>
</dbReference>
<feature type="domain" description="Calmodulin-binding" evidence="2">
    <location>
        <begin position="501"/>
        <end position="613"/>
    </location>
</feature>
<accession>A0AAP0G832</accession>
<feature type="region of interest" description="Disordered" evidence="1">
    <location>
        <begin position="77"/>
        <end position="123"/>
    </location>
</feature>
<feature type="compositionally biased region" description="Polar residues" evidence="1">
    <location>
        <begin position="19"/>
        <end position="31"/>
    </location>
</feature>
<sequence length="638" mass="71662">MVQGKSPEQKRNHGGVDRPSSSDLHQHTSSRVGADLEKKLKKVRSMKISGFGSLQHSPTMDFQFKKMAVSPVRNYMKPTRSSDARKGNLRATVTSPAITDNNKKKNSSGTWKNSNSFMASSSSSSSSSAVLVKKCSKVSSCAKKNLNRATCSSTLKDSKFPAALLINPEGTSKMRVCPYTYCSLNGHMHELSSSSSPPPLKCFISERRRILRNQRSMDIEALFSVKTRDNEEERAGEERVKDIIEIPSVLFAGIYYRMPPEEIIGEKINCSEINNQEEKYQEQNCAFDESQFFYVLDQTSERSRDHLVDVMENLLEYVEVDDEGEAREVYEFEEENGDAKNSGMESIDMNCEAEHVSEKEEFETEHSSPETANILEHVEVDDEGKAQEDFEFEENGDAKNAGMESIDLNCEAEHVSEEEESETEHSSPETANILEYVEVDSEGKAQEEYEFDENGDARNTAGMEAMDMDCEAEDDSTKEEGSETEHSSPLPACLQPSSNLEAKNGTPETMPNASGIALKEAGEKWKIRRKVTTEESEEAKEFNPKQPNFLPLEPDPEDEKVDLRHQMMDGRRNAEEWMIDYALQHAVTRLGDRARKKKKKVALLVEAFETVVPMHTCETPVSHGTSPFTNLSFIQACS</sequence>
<feature type="region of interest" description="Disordered" evidence="1">
    <location>
        <begin position="352"/>
        <end position="371"/>
    </location>
</feature>
<feature type="region of interest" description="Disordered" evidence="1">
    <location>
        <begin position="1"/>
        <end position="38"/>
    </location>
</feature>
<feature type="region of interest" description="Disordered" evidence="1">
    <location>
        <begin position="533"/>
        <end position="554"/>
    </location>
</feature>
<dbReference type="PANTHER" id="PTHR33923">
    <property type="entry name" value="CALMODULIN-BINDING PROTEIN-RELATED"/>
    <property type="match status" value="1"/>
</dbReference>
<feature type="region of interest" description="Disordered" evidence="1">
    <location>
        <begin position="470"/>
        <end position="514"/>
    </location>
</feature>